<accession>A0A0F9VUJ7</accession>
<reference evidence="1" key="1">
    <citation type="journal article" date="2015" name="Nature">
        <title>Complex archaea that bridge the gap between prokaryotes and eukaryotes.</title>
        <authorList>
            <person name="Spang A."/>
            <person name="Saw J.H."/>
            <person name="Jorgensen S.L."/>
            <person name="Zaremba-Niedzwiedzka K."/>
            <person name="Martijn J."/>
            <person name="Lind A.E."/>
            <person name="van Eijk R."/>
            <person name="Schleper C."/>
            <person name="Guy L."/>
            <person name="Ettema T.J."/>
        </authorList>
    </citation>
    <scope>NUCLEOTIDE SEQUENCE</scope>
</reference>
<organism evidence="1">
    <name type="scientific">marine sediment metagenome</name>
    <dbReference type="NCBI Taxonomy" id="412755"/>
    <lineage>
        <taxon>unclassified sequences</taxon>
        <taxon>metagenomes</taxon>
        <taxon>ecological metagenomes</taxon>
    </lineage>
</organism>
<evidence type="ECO:0000313" key="1">
    <source>
        <dbReference type="EMBL" id="KKN77151.1"/>
    </source>
</evidence>
<comment type="caution">
    <text evidence="1">The sequence shown here is derived from an EMBL/GenBank/DDBJ whole genome shotgun (WGS) entry which is preliminary data.</text>
</comment>
<proteinExistence type="predicted"/>
<sequence length="34" mass="3854">MSNNEYDPYYCYMCGCPMSECIKNKCGCPNDGGY</sequence>
<dbReference type="EMBL" id="LAZR01000284">
    <property type="protein sequence ID" value="KKN77151.1"/>
    <property type="molecule type" value="Genomic_DNA"/>
</dbReference>
<protein>
    <submittedName>
        <fullName evidence="1">Uncharacterized protein</fullName>
    </submittedName>
</protein>
<name>A0A0F9VUJ7_9ZZZZ</name>
<gene>
    <name evidence="1" type="ORF">LCGC14_0363480</name>
</gene>
<dbReference type="AlphaFoldDB" id="A0A0F9VUJ7"/>